<dbReference type="EMBL" id="QMEB01000061">
    <property type="protein sequence ID" value="NMG19820.1"/>
    <property type="molecule type" value="Genomic_DNA"/>
</dbReference>
<evidence type="ECO:0000313" key="3">
    <source>
        <dbReference type="Proteomes" id="UP000718564"/>
    </source>
</evidence>
<name>A0ABX1P8A8_9CYAN</name>
<keyword evidence="3" id="KW-1185">Reference proteome</keyword>
<dbReference type="Gene3D" id="3.30.420.10">
    <property type="entry name" value="Ribonuclease H-like superfamily/Ribonuclease H"/>
    <property type="match status" value="1"/>
</dbReference>
<comment type="caution">
    <text evidence="2">The sequence shown here is derived from an EMBL/GenBank/DDBJ whole genome shotgun (WGS) entry which is preliminary data.</text>
</comment>
<dbReference type="Pfam" id="PF13358">
    <property type="entry name" value="DDE_3"/>
    <property type="match status" value="1"/>
</dbReference>
<accession>A0ABX1P8A8</accession>
<organism evidence="2 3">
    <name type="scientific">Brasilonema bromeliae SPC951</name>
    <dbReference type="NCBI Taxonomy" id="385972"/>
    <lineage>
        <taxon>Bacteria</taxon>
        <taxon>Bacillati</taxon>
        <taxon>Cyanobacteriota</taxon>
        <taxon>Cyanophyceae</taxon>
        <taxon>Nostocales</taxon>
        <taxon>Scytonemataceae</taxon>
        <taxon>Brasilonema</taxon>
        <taxon>Bromeliae group (in: Brasilonema)</taxon>
    </lineage>
</organism>
<dbReference type="InterPro" id="IPR036397">
    <property type="entry name" value="RNaseH_sf"/>
</dbReference>
<dbReference type="InterPro" id="IPR038717">
    <property type="entry name" value="Tc1-like_DDE_dom"/>
</dbReference>
<dbReference type="Proteomes" id="UP000718564">
    <property type="component" value="Unassembled WGS sequence"/>
</dbReference>
<protein>
    <recommendedName>
        <fullName evidence="1">Tc1-like transposase DDE domain-containing protein</fullName>
    </recommendedName>
</protein>
<feature type="domain" description="Tc1-like transposase DDE" evidence="1">
    <location>
        <begin position="7"/>
        <end position="128"/>
    </location>
</feature>
<gene>
    <name evidence="2" type="ORF">DP116_10240</name>
</gene>
<reference evidence="2 3" key="1">
    <citation type="submission" date="2018-06" db="EMBL/GenBank/DDBJ databases">
        <title>Comparative genomics of Brasilonema spp. strains.</title>
        <authorList>
            <person name="Alvarenga D.O."/>
            <person name="Fiore M.F."/>
            <person name="Varani A.M."/>
        </authorList>
    </citation>
    <scope>NUCLEOTIDE SEQUENCE [LARGE SCALE GENOMIC DNA]</scope>
    <source>
        <strain evidence="2 3">SPC951</strain>
    </source>
</reference>
<evidence type="ECO:0000259" key="1">
    <source>
        <dbReference type="Pfam" id="PF13358"/>
    </source>
</evidence>
<evidence type="ECO:0000313" key="2">
    <source>
        <dbReference type="EMBL" id="NMG19820.1"/>
    </source>
</evidence>
<sequence>MKTLTGKVITAPGIKPTVEVKWNRENFWVYGAIEPLTGDHFLHEYPQLNGDYFQEFLNWLSHELGSDYAILQIDQAPAHISSAIRWPKNVIPLLQPPHSPEFNPIERLWQFLKRSPKNELFSDLQALRDRLQEMFDQLTLQQVMSVSSYNFILEALFYAASHYSREQGRLNA</sequence>
<proteinExistence type="predicted"/>